<dbReference type="Proteomes" id="UP000003240">
    <property type="component" value="Unassembled WGS sequence"/>
</dbReference>
<keyword evidence="2" id="KW-1185">Reference proteome</keyword>
<comment type="caution">
    <text evidence="1">The sequence shown here is derived from an EMBL/GenBank/DDBJ whole genome shotgun (WGS) entry which is preliminary data.</text>
</comment>
<proteinExistence type="predicted"/>
<gene>
    <name evidence="1" type="ORF">ALO_18912</name>
</gene>
<organism evidence="1 2">
    <name type="scientific">Acetonema longum DSM 6540</name>
    <dbReference type="NCBI Taxonomy" id="1009370"/>
    <lineage>
        <taxon>Bacteria</taxon>
        <taxon>Bacillati</taxon>
        <taxon>Bacillota</taxon>
        <taxon>Negativicutes</taxon>
        <taxon>Acetonemataceae</taxon>
        <taxon>Acetonema</taxon>
    </lineage>
</organism>
<accession>F7NNU1</accession>
<evidence type="ECO:0000313" key="2">
    <source>
        <dbReference type="Proteomes" id="UP000003240"/>
    </source>
</evidence>
<keyword evidence="1" id="KW-0282">Flagellum</keyword>
<dbReference type="EMBL" id="AFGF01000234">
    <property type="protein sequence ID" value="EGO62275.1"/>
    <property type="molecule type" value="Genomic_DNA"/>
</dbReference>
<evidence type="ECO:0000313" key="1">
    <source>
        <dbReference type="EMBL" id="EGO62275.1"/>
    </source>
</evidence>
<dbReference type="AlphaFoldDB" id="F7NNU1"/>
<name>F7NNU1_9FIRM</name>
<dbReference type="OrthoDB" id="1739831at2"/>
<reference evidence="1 2" key="1">
    <citation type="journal article" date="2011" name="EMBO J.">
        <title>Structural diversity of bacterial flagellar motors.</title>
        <authorList>
            <person name="Chen S."/>
            <person name="Beeby M."/>
            <person name="Murphy G.E."/>
            <person name="Leadbetter J.R."/>
            <person name="Hendrixson D.R."/>
            <person name="Briegel A."/>
            <person name="Li Z."/>
            <person name="Shi J."/>
            <person name="Tocheva E.I."/>
            <person name="Muller A."/>
            <person name="Dobro M.J."/>
            <person name="Jensen G.J."/>
        </authorList>
    </citation>
    <scope>NUCLEOTIDE SEQUENCE [LARGE SCALE GENOMIC DNA]</scope>
    <source>
        <strain evidence="1 2">DSM 6540</strain>
    </source>
</reference>
<keyword evidence="1" id="KW-0966">Cell projection</keyword>
<dbReference type="RefSeq" id="WP_004098914.1">
    <property type="nucleotide sequence ID" value="NZ_AFGF01000234.1"/>
</dbReference>
<dbReference type="eggNOG" id="ENOG5032TKA">
    <property type="taxonomic scope" value="Bacteria"/>
</dbReference>
<sequence length="138" mass="15604">MGVKYCAECGKLCADHPSGLCNACQRVDEENAIKVYEYLREVKSASIEEIHEVTGVKHKTILRLIKTGRVATDAEVAISYPCETCGEPITDGRLCLKCSKKMAEQMRSKAQEMTDAYRNKITRMYYNNANEKAEEEKK</sequence>
<dbReference type="STRING" id="1009370.ALO_18912"/>
<keyword evidence="1" id="KW-0969">Cilium</keyword>
<protein>
    <submittedName>
        <fullName evidence="1">Flagellar protein</fullName>
    </submittedName>
</protein>